<evidence type="ECO:0000256" key="10">
    <source>
        <dbReference type="ARBA" id="ARBA00048617"/>
    </source>
</evidence>
<comment type="pathway">
    <text evidence="1">Porphyrin-containing compound metabolism; protoporphyrin-IX biosynthesis; coproporphyrinogen-III from 5-aminolevulinate: step 3/4.</text>
</comment>
<evidence type="ECO:0000259" key="11">
    <source>
        <dbReference type="Pfam" id="PF02602"/>
    </source>
</evidence>
<keyword evidence="5" id="KW-0456">Lyase</keyword>
<evidence type="ECO:0000313" key="12">
    <source>
        <dbReference type="EMBL" id="GAO48121.1"/>
    </source>
</evidence>
<keyword evidence="4" id="KW-0350">Heme biosynthesis</keyword>
<dbReference type="CDD" id="cd06578">
    <property type="entry name" value="HemD"/>
    <property type="match status" value="1"/>
</dbReference>
<evidence type="ECO:0000256" key="7">
    <source>
        <dbReference type="ARBA" id="ARBA00031702"/>
    </source>
</evidence>
<dbReference type="AlphaFoldDB" id="A0A0E9NEK0"/>
<reference evidence="12 13" key="2">
    <citation type="journal article" date="2014" name="J. Gen. Appl. Microbiol.">
        <title>The early diverging ascomycetous budding yeast Saitoella complicata has three histone deacetylases belonging to the Clr6, Hos2, and Rpd3 lineages.</title>
        <authorList>
            <person name="Nishida H."/>
            <person name="Matsumoto T."/>
            <person name="Kondo S."/>
            <person name="Hamamoto M."/>
            <person name="Yoshikawa H."/>
        </authorList>
    </citation>
    <scope>NUCLEOTIDE SEQUENCE [LARGE SCALE GENOMIC DNA]</scope>
    <source>
        <strain evidence="12 13">NRRL Y-17804</strain>
    </source>
</reference>
<evidence type="ECO:0000256" key="2">
    <source>
        <dbReference type="ARBA" id="ARBA00008133"/>
    </source>
</evidence>
<proteinExistence type="inferred from homology"/>
<dbReference type="GO" id="GO:0006780">
    <property type="term" value="P:uroporphyrinogen III biosynthetic process"/>
    <property type="evidence" value="ECO:0007669"/>
    <property type="project" value="InterPro"/>
</dbReference>
<dbReference type="InterPro" id="IPR003754">
    <property type="entry name" value="4pyrrol_synth_uPrphyn_synth"/>
</dbReference>
<dbReference type="Pfam" id="PF02602">
    <property type="entry name" value="HEM4"/>
    <property type="match status" value="1"/>
</dbReference>
<keyword evidence="6" id="KW-0627">Porphyrin biosynthesis</keyword>
<feature type="domain" description="Tetrapyrrole biosynthesis uroporphyrinogen III synthase" evidence="11">
    <location>
        <begin position="19"/>
        <end position="262"/>
    </location>
</feature>
<reference evidence="12 13" key="3">
    <citation type="journal article" date="2015" name="Genome Announc.">
        <title>Draft Genome Sequence of the Archiascomycetous Yeast Saitoella complicata.</title>
        <authorList>
            <person name="Yamauchi K."/>
            <person name="Kondo S."/>
            <person name="Hamamoto M."/>
            <person name="Takahashi Y."/>
            <person name="Ogura Y."/>
            <person name="Hayashi T."/>
            <person name="Nishida H."/>
        </authorList>
    </citation>
    <scope>NUCLEOTIDE SEQUENCE [LARGE SCALE GENOMIC DNA]</scope>
    <source>
        <strain evidence="12 13">NRRL Y-17804</strain>
    </source>
</reference>
<dbReference type="InterPro" id="IPR039793">
    <property type="entry name" value="UROS/Hem4"/>
</dbReference>
<evidence type="ECO:0000256" key="8">
    <source>
        <dbReference type="ARBA" id="ARBA00032649"/>
    </source>
</evidence>
<dbReference type="PANTHER" id="PTHR12390">
    <property type="entry name" value="UROPORPHYRINOGEN III SYNTHASE"/>
    <property type="match status" value="1"/>
</dbReference>
<dbReference type="GO" id="GO:0006782">
    <property type="term" value="P:protoporphyrinogen IX biosynthetic process"/>
    <property type="evidence" value="ECO:0007669"/>
    <property type="project" value="UniProtKB-UniPathway"/>
</dbReference>
<dbReference type="STRING" id="698492.A0A0E9NEK0"/>
<evidence type="ECO:0000256" key="3">
    <source>
        <dbReference type="ARBA" id="ARBA00013109"/>
    </source>
</evidence>
<dbReference type="Gene3D" id="3.40.50.10090">
    <property type="match status" value="2"/>
</dbReference>
<dbReference type="SUPFAM" id="SSF69618">
    <property type="entry name" value="HemD-like"/>
    <property type="match status" value="1"/>
</dbReference>
<dbReference type="EMBL" id="BACD03000013">
    <property type="protein sequence ID" value="GAO48121.1"/>
    <property type="molecule type" value="Genomic_DNA"/>
</dbReference>
<evidence type="ECO:0000256" key="1">
    <source>
        <dbReference type="ARBA" id="ARBA00004772"/>
    </source>
</evidence>
<gene>
    <name evidence="12" type="ORF">G7K_2305-t1</name>
</gene>
<comment type="caution">
    <text evidence="12">The sequence shown here is derived from an EMBL/GenBank/DDBJ whole genome shotgun (WGS) entry which is preliminary data.</text>
</comment>
<dbReference type="UniPathway" id="UPA00251">
    <property type="reaction ID" value="UER00320"/>
</dbReference>
<dbReference type="FunFam" id="3.40.50.10090:FF:000003">
    <property type="entry name" value="uroporphyrinogen-III synthase"/>
    <property type="match status" value="1"/>
</dbReference>
<protein>
    <recommendedName>
        <fullName evidence="9">Uroporphyrinogen-III synthase</fullName>
        <ecNumber evidence="3">4.2.1.75</ecNumber>
    </recommendedName>
    <alternativeName>
        <fullName evidence="8">Hydroxymethylbilane hydrolyase [cyclizing]</fullName>
    </alternativeName>
    <alternativeName>
        <fullName evidence="7">Uroporphyrinogen-III cosynthase</fullName>
    </alternativeName>
</protein>
<reference evidence="12 13" key="1">
    <citation type="journal article" date="2011" name="J. Gen. Appl. Microbiol.">
        <title>Draft genome sequencing of the enigmatic yeast Saitoella complicata.</title>
        <authorList>
            <person name="Nishida H."/>
            <person name="Hamamoto M."/>
            <person name="Sugiyama J."/>
        </authorList>
    </citation>
    <scope>NUCLEOTIDE SEQUENCE [LARGE SCALE GENOMIC DNA]</scope>
    <source>
        <strain evidence="12 13">NRRL Y-17804</strain>
    </source>
</reference>
<evidence type="ECO:0000256" key="9">
    <source>
        <dbReference type="ARBA" id="ARBA00040167"/>
    </source>
</evidence>
<evidence type="ECO:0000256" key="4">
    <source>
        <dbReference type="ARBA" id="ARBA00023133"/>
    </source>
</evidence>
<dbReference type="GO" id="GO:0005829">
    <property type="term" value="C:cytosol"/>
    <property type="evidence" value="ECO:0007669"/>
    <property type="project" value="TreeGrafter"/>
</dbReference>
<dbReference type="Proteomes" id="UP000033140">
    <property type="component" value="Unassembled WGS sequence"/>
</dbReference>
<dbReference type="PANTHER" id="PTHR12390:SF0">
    <property type="entry name" value="UROPORPHYRINOGEN-III SYNTHASE"/>
    <property type="match status" value="1"/>
</dbReference>
<dbReference type="GO" id="GO:0004852">
    <property type="term" value="F:uroporphyrinogen-III synthase activity"/>
    <property type="evidence" value="ECO:0007669"/>
    <property type="project" value="UniProtKB-EC"/>
</dbReference>
<dbReference type="InterPro" id="IPR036108">
    <property type="entry name" value="4pyrrol_syn_uPrphyn_synt_sf"/>
</dbReference>
<dbReference type="OMA" id="IHGADTG"/>
<comment type="catalytic activity">
    <reaction evidence="10">
        <text>hydroxymethylbilane = uroporphyrinogen III + H2O</text>
        <dbReference type="Rhea" id="RHEA:18965"/>
        <dbReference type="ChEBI" id="CHEBI:15377"/>
        <dbReference type="ChEBI" id="CHEBI:57308"/>
        <dbReference type="ChEBI" id="CHEBI:57845"/>
        <dbReference type="EC" id="4.2.1.75"/>
    </reaction>
</comment>
<sequence length="313" mass="34493">MATKTCLLLKTRSTPSDPYDAAFNQAGLPPIFVPVLEHAEVNKEELEKTLSGRPHQTYSGLILTSQRAVEAVGRVLEKLNEEQKTNLLSMSVFTVGPATHKAIANLRFTSILGSESGNGSVLADYILSIRSKSEHRPLLFLVGDQRRDIIIRKLQSGQPSAPVVEQLVYVTRTMSTFPSLFASAVAEAESRDNDTGSVAWIIFFSPAGAEVALKELQKEQEAGRRRPRIATIGPTTEEYLVKEWKMQPEVVAKKPTAESLVEGILTWEQEHAQLSYDNDGHGGGSVHPIDIRIMDPDRREYLEFTGEGGIPAQ</sequence>
<comment type="similarity">
    <text evidence="2">Belongs to the uroporphyrinogen-III synthase family.</text>
</comment>
<keyword evidence="13" id="KW-1185">Reference proteome</keyword>
<evidence type="ECO:0000256" key="5">
    <source>
        <dbReference type="ARBA" id="ARBA00023239"/>
    </source>
</evidence>
<dbReference type="EC" id="4.2.1.75" evidence="3"/>
<evidence type="ECO:0000313" key="13">
    <source>
        <dbReference type="Proteomes" id="UP000033140"/>
    </source>
</evidence>
<organism evidence="12 13">
    <name type="scientific">Saitoella complicata (strain BCRC 22490 / CBS 7301 / JCM 7358 / NBRC 10748 / NRRL Y-17804)</name>
    <dbReference type="NCBI Taxonomy" id="698492"/>
    <lineage>
        <taxon>Eukaryota</taxon>
        <taxon>Fungi</taxon>
        <taxon>Dikarya</taxon>
        <taxon>Ascomycota</taxon>
        <taxon>Taphrinomycotina</taxon>
        <taxon>Taphrinomycotina incertae sedis</taxon>
        <taxon>Saitoella</taxon>
    </lineage>
</organism>
<evidence type="ECO:0000256" key="6">
    <source>
        <dbReference type="ARBA" id="ARBA00023244"/>
    </source>
</evidence>
<name>A0A0E9NEK0_SAICN</name>
<accession>A0A0E9NEK0</accession>
<dbReference type="GO" id="GO:0006785">
    <property type="term" value="P:heme B biosynthetic process"/>
    <property type="evidence" value="ECO:0007669"/>
    <property type="project" value="UniProtKB-ARBA"/>
</dbReference>